<reference evidence="1 2" key="1">
    <citation type="journal article" date="2022" name="New Phytol.">
        <title>Ecological generalism drives hyperdiversity of secondary metabolite gene clusters in xylarialean endophytes.</title>
        <authorList>
            <person name="Franco M.E.E."/>
            <person name="Wisecaver J.H."/>
            <person name="Arnold A.E."/>
            <person name="Ju Y.M."/>
            <person name="Slot J.C."/>
            <person name="Ahrendt S."/>
            <person name="Moore L.P."/>
            <person name="Eastman K.E."/>
            <person name="Scott K."/>
            <person name="Konkel Z."/>
            <person name="Mondo S.J."/>
            <person name="Kuo A."/>
            <person name="Hayes R.D."/>
            <person name="Haridas S."/>
            <person name="Andreopoulos B."/>
            <person name="Riley R."/>
            <person name="LaButti K."/>
            <person name="Pangilinan J."/>
            <person name="Lipzen A."/>
            <person name="Amirebrahimi M."/>
            <person name="Yan J."/>
            <person name="Adam C."/>
            <person name="Keymanesh K."/>
            <person name="Ng V."/>
            <person name="Louie K."/>
            <person name="Northen T."/>
            <person name="Drula E."/>
            <person name="Henrissat B."/>
            <person name="Hsieh H.M."/>
            <person name="Youens-Clark K."/>
            <person name="Lutzoni F."/>
            <person name="Miadlikowska J."/>
            <person name="Eastwood D.C."/>
            <person name="Hamelin R.C."/>
            <person name="Grigoriev I.V."/>
            <person name="U'Ren J.M."/>
        </authorList>
    </citation>
    <scope>NUCLEOTIDE SEQUENCE [LARGE SCALE GENOMIC DNA]</scope>
    <source>
        <strain evidence="1 2">CBS 119005</strain>
    </source>
</reference>
<organism evidence="1 2">
    <name type="scientific">Hypoxylon rubiginosum</name>
    <dbReference type="NCBI Taxonomy" id="110542"/>
    <lineage>
        <taxon>Eukaryota</taxon>
        <taxon>Fungi</taxon>
        <taxon>Dikarya</taxon>
        <taxon>Ascomycota</taxon>
        <taxon>Pezizomycotina</taxon>
        <taxon>Sordariomycetes</taxon>
        <taxon>Xylariomycetidae</taxon>
        <taxon>Xylariales</taxon>
        <taxon>Hypoxylaceae</taxon>
        <taxon>Hypoxylon</taxon>
    </lineage>
</organism>
<protein>
    <submittedName>
        <fullName evidence="1">Uncharacterized protein</fullName>
    </submittedName>
</protein>
<keyword evidence="2" id="KW-1185">Reference proteome</keyword>
<dbReference type="EMBL" id="MU393503">
    <property type="protein sequence ID" value="KAI4863480.1"/>
    <property type="molecule type" value="Genomic_DNA"/>
</dbReference>
<dbReference type="Proteomes" id="UP001497700">
    <property type="component" value="Unassembled WGS sequence"/>
</dbReference>
<comment type="caution">
    <text evidence="1">The sequence shown here is derived from an EMBL/GenBank/DDBJ whole genome shotgun (WGS) entry which is preliminary data.</text>
</comment>
<evidence type="ECO:0000313" key="1">
    <source>
        <dbReference type="EMBL" id="KAI4863480.1"/>
    </source>
</evidence>
<accession>A0ACB9YXP5</accession>
<gene>
    <name evidence="1" type="ORF">F4820DRAFT_449953</name>
</gene>
<name>A0ACB9YXP5_9PEZI</name>
<evidence type="ECO:0000313" key="2">
    <source>
        <dbReference type="Proteomes" id="UP001497700"/>
    </source>
</evidence>
<proteinExistence type="predicted"/>
<sequence>MTGSILSAPEGIGAETLAASIILCVIAIVTVILRLCVRVRIGALGRDDYTMIIALAFFIPCCVISVLGCLSGFGATEEAIQKTDPSGGLYRDGRKYFFIFQIAYLGCLPFIKLSICFALLRITDAKRYVVPLWLVLGLTVLMSGVGLVTLMTQCKPLSASFNPTPDKCSGGSGTRLGWVTITISGFSMLTDWMYAAIPVFILWNLNMKTKVKASLAFILALGALASVSTIVKLPYIIQYFFEPAHTLQQELMRHIPFHTGKTASIIVWSIVETGIGIIAGSLPPLRPLFRRIGFGFGATRRLKLTYEDPQLAAGRQGDNGDSAGVSKRKSRASVLATGSPHHHNHTSVRLASIKKKAGGSRSHGNSLTTTCQGGMQERRGSWDRQMFDEEEGSDGDGDVPNHQKLVIMKNTQIDIEFEAADGSPLPLGK</sequence>